<reference evidence="2" key="1">
    <citation type="submission" date="2014-09" db="EMBL/GenBank/DDBJ databases">
        <authorList>
            <person name="Magalhaes I.L.F."/>
            <person name="Oliveira U."/>
            <person name="Santos F.R."/>
            <person name="Vidigal T.H.D.A."/>
            <person name="Brescovit A.D."/>
            <person name="Santos A.J."/>
        </authorList>
    </citation>
    <scope>NUCLEOTIDE SEQUENCE</scope>
    <source>
        <tissue evidence="2">Shoot tissue taken approximately 20 cm above the soil surface</tissue>
    </source>
</reference>
<sequence length="47" mass="5106">MLLQGLLQVLLVLVLHKCSNRAGRGQDQAMLPGLPTFCLAPTTEVMK</sequence>
<name>A0A0A9CCI4_ARUDO</name>
<feature type="chain" id="PRO_5002043108" evidence="1">
    <location>
        <begin position="23"/>
        <end position="47"/>
    </location>
</feature>
<organism evidence="2">
    <name type="scientific">Arundo donax</name>
    <name type="common">Giant reed</name>
    <name type="synonym">Donax arundinaceus</name>
    <dbReference type="NCBI Taxonomy" id="35708"/>
    <lineage>
        <taxon>Eukaryota</taxon>
        <taxon>Viridiplantae</taxon>
        <taxon>Streptophyta</taxon>
        <taxon>Embryophyta</taxon>
        <taxon>Tracheophyta</taxon>
        <taxon>Spermatophyta</taxon>
        <taxon>Magnoliopsida</taxon>
        <taxon>Liliopsida</taxon>
        <taxon>Poales</taxon>
        <taxon>Poaceae</taxon>
        <taxon>PACMAD clade</taxon>
        <taxon>Arundinoideae</taxon>
        <taxon>Arundineae</taxon>
        <taxon>Arundo</taxon>
    </lineage>
</organism>
<protein>
    <submittedName>
        <fullName evidence="2">Uncharacterized protein</fullName>
    </submittedName>
</protein>
<evidence type="ECO:0000313" key="2">
    <source>
        <dbReference type="EMBL" id="JAD72138.1"/>
    </source>
</evidence>
<reference evidence="2" key="2">
    <citation type="journal article" date="2015" name="Data Brief">
        <title>Shoot transcriptome of the giant reed, Arundo donax.</title>
        <authorList>
            <person name="Barrero R.A."/>
            <person name="Guerrero F.D."/>
            <person name="Moolhuijzen P."/>
            <person name="Goolsby J.A."/>
            <person name="Tidwell J."/>
            <person name="Bellgard S.E."/>
            <person name="Bellgard M.I."/>
        </authorList>
    </citation>
    <scope>NUCLEOTIDE SEQUENCE</scope>
    <source>
        <tissue evidence="2">Shoot tissue taken approximately 20 cm above the soil surface</tissue>
    </source>
</reference>
<proteinExistence type="predicted"/>
<keyword evidence="1" id="KW-0732">Signal</keyword>
<feature type="signal peptide" evidence="1">
    <location>
        <begin position="1"/>
        <end position="22"/>
    </location>
</feature>
<accession>A0A0A9CCI4</accession>
<dbReference type="EMBL" id="GBRH01225757">
    <property type="protein sequence ID" value="JAD72138.1"/>
    <property type="molecule type" value="Transcribed_RNA"/>
</dbReference>
<evidence type="ECO:0000256" key="1">
    <source>
        <dbReference type="SAM" id="SignalP"/>
    </source>
</evidence>
<dbReference type="AlphaFoldDB" id="A0A0A9CCI4"/>